<dbReference type="PRINTS" id="PR00450">
    <property type="entry name" value="RECOVERIN"/>
</dbReference>
<feature type="compositionally biased region" description="Low complexity" evidence="4">
    <location>
        <begin position="170"/>
        <end position="180"/>
    </location>
</feature>
<name>A0ABQ7S8P0_9ACAR</name>
<dbReference type="InterPro" id="IPR018247">
    <property type="entry name" value="EF_Hand_1_Ca_BS"/>
</dbReference>
<keyword evidence="1" id="KW-0479">Metal-binding</keyword>
<dbReference type="PROSITE" id="PS50222">
    <property type="entry name" value="EF_HAND_2"/>
    <property type="match status" value="3"/>
</dbReference>
<feature type="domain" description="EF-hand" evidence="5">
    <location>
        <begin position="187"/>
        <end position="222"/>
    </location>
</feature>
<dbReference type="Pfam" id="PF13202">
    <property type="entry name" value="EF-hand_5"/>
    <property type="match status" value="1"/>
</dbReference>
<dbReference type="PROSITE" id="PS00018">
    <property type="entry name" value="EF_HAND_1"/>
    <property type="match status" value="2"/>
</dbReference>
<evidence type="ECO:0000256" key="2">
    <source>
        <dbReference type="ARBA" id="ARBA00022737"/>
    </source>
</evidence>
<comment type="caution">
    <text evidence="6">The sequence shown here is derived from an EMBL/GenBank/DDBJ whole genome shotgun (WGS) entry which is preliminary data.</text>
</comment>
<protein>
    <submittedName>
        <fullName evidence="6">Calsenilin</fullName>
    </submittedName>
</protein>
<accession>A0ABQ7S8P0</accession>
<dbReference type="InterPro" id="IPR028846">
    <property type="entry name" value="Recoverin"/>
</dbReference>
<dbReference type="PANTHER" id="PTHR23055:SF167">
    <property type="entry name" value="EF-HAND DOMAIN-CONTAINING PROTEIN"/>
    <property type="match status" value="1"/>
</dbReference>
<feature type="region of interest" description="Disordered" evidence="4">
    <location>
        <begin position="142"/>
        <end position="189"/>
    </location>
</feature>
<feature type="domain" description="EF-hand" evidence="5">
    <location>
        <begin position="32"/>
        <end position="67"/>
    </location>
</feature>
<evidence type="ECO:0000256" key="3">
    <source>
        <dbReference type="ARBA" id="ARBA00022837"/>
    </source>
</evidence>
<proteinExistence type="predicted"/>
<reference evidence="6 7" key="1">
    <citation type="submission" date="2020-10" db="EMBL/GenBank/DDBJ databases">
        <authorList>
            <person name="Klimov P.B."/>
            <person name="Dyachkov S.M."/>
            <person name="Chetverikov P.E."/>
        </authorList>
    </citation>
    <scope>NUCLEOTIDE SEQUENCE [LARGE SCALE GENOMIC DNA]</scope>
    <source>
        <strain evidence="6">BMOC 18-1129-001#AD2665</strain>
        <tissue evidence="6">Entire mites</tissue>
    </source>
</reference>
<evidence type="ECO:0000256" key="4">
    <source>
        <dbReference type="SAM" id="MobiDB-lite"/>
    </source>
</evidence>
<dbReference type="PANTHER" id="PTHR23055">
    <property type="entry name" value="CALCIUM BINDING PROTEINS"/>
    <property type="match status" value="1"/>
</dbReference>
<dbReference type="SUPFAM" id="SSF47473">
    <property type="entry name" value="EF-hand"/>
    <property type="match status" value="1"/>
</dbReference>
<feature type="compositionally biased region" description="Basic residues" evidence="4">
    <location>
        <begin position="142"/>
        <end position="160"/>
    </location>
</feature>
<feature type="domain" description="EF-hand" evidence="5">
    <location>
        <begin position="68"/>
        <end position="103"/>
    </location>
</feature>
<dbReference type="Pfam" id="PF00036">
    <property type="entry name" value="EF-hand_1"/>
    <property type="match status" value="1"/>
</dbReference>
<keyword evidence="3" id="KW-0106">Calcium</keyword>
<dbReference type="Gene3D" id="1.10.238.10">
    <property type="entry name" value="EF-hand"/>
    <property type="match status" value="1"/>
</dbReference>
<evidence type="ECO:0000259" key="5">
    <source>
        <dbReference type="PROSITE" id="PS50222"/>
    </source>
</evidence>
<dbReference type="CDD" id="cd00051">
    <property type="entry name" value="EFh"/>
    <property type="match status" value="1"/>
</dbReference>
<evidence type="ECO:0000313" key="7">
    <source>
        <dbReference type="Proteomes" id="UP000825002"/>
    </source>
</evidence>
<keyword evidence="2" id="KW-0677">Repeat</keyword>
<evidence type="ECO:0000256" key="1">
    <source>
        <dbReference type="ARBA" id="ARBA00022723"/>
    </source>
</evidence>
<keyword evidence="7" id="KW-1185">Reference proteome</keyword>
<dbReference type="Proteomes" id="UP000825002">
    <property type="component" value="Unassembled WGS sequence"/>
</dbReference>
<dbReference type="InterPro" id="IPR002048">
    <property type="entry name" value="EF_hand_dom"/>
</dbReference>
<dbReference type="SMART" id="SM00054">
    <property type="entry name" value="EFh"/>
    <property type="match status" value="3"/>
</dbReference>
<dbReference type="EMBL" id="JAIFTH010000336">
    <property type="protein sequence ID" value="KAG9509793.1"/>
    <property type="molecule type" value="Genomic_DNA"/>
</dbReference>
<organism evidence="6 7">
    <name type="scientific">Fragariocoptes setiger</name>
    <dbReference type="NCBI Taxonomy" id="1670756"/>
    <lineage>
        <taxon>Eukaryota</taxon>
        <taxon>Metazoa</taxon>
        <taxon>Ecdysozoa</taxon>
        <taxon>Arthropoda</taxon>
        <taxon>Chelicerata</taxon>
        <taxon>Arachnida</taxon>
        <taxon>Acari</taxon>
        <taxon>Acariformes</taxon>
        <taxon>Trombidiformes</taxon>
        <taxon>Prostigmata</taxon>
        <taxon>Eupodina</taxon>
        <taxon>Eriophyoidea</taxon>
        <taxon>Phytoptidae</taxon>
        <taxon>Fragariocoptes</taxon>
    </lineage>
</organism>
<evidence type="ECO:0000313" key="6">
    <source>
        <dbReference type="EMBL" id="KAG9509793.1"/>
    </source>
</evidence>
<gene>
    <name evidence="6" type="primary">KCNIP3</name>
    <name evidence="6" type="ORF">GZH46_01678</name>
</gene>
<sequence length="233" mass="26437">MYRGFKQLCPSGVVKEDKFKLIYAQFFPRGADTNQYARFVFNTFDVQNKQEITFTDFVIGLSVLTRGTIEDKLRWIFTLYDINGDGVITKDELFKVVSSIYDLLGKSSANLTSTVQQQQQQQQQRHSSHSWFGGLHHLSYHSHHHHHHNVPSQTSKHRSGSHVDTAAPTGQDLQGQGLDGSSNPTAGAREQTERLLRKFDLNQDGVITLDEFLESCHQDDNITKSISVFNTIL</sequence>
<dbReference type="InterPro" id="IPR011992">
    <property type="entry name" value="EF-hand-dom_pair"/>
</dbReference>